<keyword evidence="4" id="KW-0539">Nucleus</keyword>
<feature type="compositionally biased region" description="Acidic residues" evidence="6">
    <location>
        <begin position="1070"/>
        <end position="1082"/>
    </location>
</feature>
<dbReference type="GO" id="GO:0003712">
    <property type="term" value="F:transcription coregulator activity"/>
    <property type="evidence" value="ECO:0007669"/>
    <property type="project" value="TreeGrafter"/>
</dbReference>
<feature type="compositionally biased region" description="Basic and acidic residues" evidence="6">
    <location>
        <begin position="1049"/>
        <end position="1058"/>
    </location>
</feature>
<evidence type="ECO:0000256" key="6">
    <source>
        <dbReference type="SAM" id="MobiDB-lite"/>
    </source>
</evidence>
<feature type="domain" description="RING-type" evidence="7">
    <location>
        <begin position="472"/>
        <end position="519"/>
    </location>
</feature>
<evidence type="ECO:0000256" key="1">
    <source>
        <dbReference type="ARBA" id="ARBA00004123"/>
    </source>
</evidence>
<dbReference type="PANTHER" id="PTHR12549:SF11">
    <property type="entry name" value="LYSINE-SPECIFIC DEMETHYLASE JMJ25"/>
    <property type="match status" value="1"/>
</dbReference>
<dbReference type="InterPro" id="IPR003347">
    <property type="entry name" value="JmjC_dom"/>
</dbReference>
<dbReference type="PROSITE" id="PS51184">
    <property type="entry name" value="JMJC"/>
    <property type="match status" value="1"/>
</dbReference>
<feature type="compositionally biased region" description="Basic and acidic residues" evidence="6">
    <location>
        <begin position="1117"/>
        <end position="1126"/>
    </location>
</feature>
<dbReference type="InterPro" id="IPR017956">
    <property type="entry name" value="AT_hook_DNA-bd_motif"/>
</dbReference>
<feature type="compositionally biased region" description="Basic and acidic residues" evidence="6">
    <location>
        <begin position="168"/>
        <end position="211"/>
    </location>
</feature>
<evidence type="ECO:0000313" key="9">
    <source>
        <dbReference type="EMBL" id="CAI9117308.1"/>
    </source>
</evidence>
<dbReference type="PRINTS" id="PR00929">
    <property type="entry name" value="ATHOOK"/>
</dbReference>
<dbReference type="GO" id="GO:0000785">
    <property type="term" value="C:chromatin"/>
    <property type="evidence" value="ECO:0007669"/>
    <property type="project" value="TreeGrafter"/>
</dbReference>
<comment type="subcellular location">
    <subcellularLocation>
        <location evidence="1">Nucleus</location>
    </subcellularLocation>
</comment>
<feature type="region of interest" description="Disordered" evidence="6">
    <location>
        <begin position="1110"/>
        <end position="1150"/>
    </location>
</feature>
<accession>A0AAV1ECJ1</accession>
<proteinExistence type="inferred from homology"/>
<keyword evidence="3" id="KW-0479">Metal-binding</keyword>
<feature type="compositionally biased region" description="Basic and acidic residues" evidence="6">
    <location>
        <begin position="75"/>
        <end position="84"/>
    </location>
</feature>
<dbReference type="SMART" id="SM00384">
    <property type="entry name" value="AT_hook"/>
    <property type="match status" value="9"/>
</dbReference>
<keyword evidence="5" id="KW-0862">Zinc</keyword>
<keyword evidence="5" id="KW-0863">Zinc-finger</keyword>
<feature type="domain" description="JmjC" evidence="8">
    <location>
        <begin position="929"/>
        <end position="1297"/>
    </location>
</feature>
<dbReference type="InterPro" id="IPR045109">
    <property type="entry name" value="LSDs-like"/>
</dbReference>
<gene>
    <name evidence="9" type="ORF">OLC1_LOCUS23390</name>
</gene>
<feature type="compositionally biased region" description="Basic and acidic residues" evidence="6">
    <location>
        <begin position="229"/>
        <end position="242"/>
    </location>
</feature>
<evidence type="ECO:0000256" key="3">
    <source>
        <dbReference type="ARBA" id="ARBA00022723"/>
    </source>
</evidence>
<dbReference type="GO" id="GO:0000118">
    <property type="term" value="C:histone deacetylase complex"/>
    <property type="evidence" value="ECO:0007669"/>
    <property type="project" value="TreeGrafter"/>
</dbReference>
<dbReference type="GO" id="GO:0032454">
    <property type="term" value="F:histone H3K9 demethylase activity"/>
    <property type="evidence" value="ECO:0007669"/>
    <property type="project" value="InterPro"/>
</dbReference>
<feature type="region of interest" description="Disordered" evidence="6">
    <location>
        <begin position="664"/>
        <end position="690"/>
    </location>
</feature>
<feature type="compositionally biased region" description="Basic and acidic residues" evidence="6">
    <location>
        <begin position="423"/>
        <end position="439"/>
    </location>
</feature>
<name>A0AAV1ECJ1_OLDCO</name>
<evidence type="ECO:0000259" key="7">
    <source>
        <dbReference type="PROSITE" id="PS50089"/>
    </source>
</evidence>
<feature type="compositionally biased region" description="Basic residues" evidence="6">
    <location>
        <begin position="64"/>
        <end position="74"/>
    </location>
</feature>
<evidence type="ECO:0000256" key="5">
    <source>
        <dbReference type="PROSITE-ProRule" id="PRU00175"/>
    </source>
</evidence>
<comment type="similarity">
    <text evidence="2">Belongs to the JARID1 histone demethylase family.</text>
</comment>
<organism evidence="9 10">
    <name type="scientific">Oldenlandia corymbosa var. corymbosa</name>
    <dbReference type="NCBI Taxonomy" id="529605"/>
    <lineage>
        <taxon>Eukaryota</taxon>
        <taxon>Viridiplantae</taxon>
        <taxon>Streptophyta</taxon>
        <taxon>Embryophyta</taxon>
        <taxon>Tracheophyta</taxon>
        <taxon>Spermatophyta</taxon>
        <taxon>Magnoliopsida</taxon>
        <taxon>eudicotyledons</taxon>
        <taxon>Gunneridae</taxon>
        <taxon>Pentapetalae</taxon>
        <taxon>asterids</taxon>
        <taxon>lamiids</taxon>
        <taxon>Gentianales</taxon>
        <taxon>Rubiaceae</taxon>
        <taxon>Rubioideae</taxon>
        <taxon>Spermacoceae</taxon>
        <taxon>Hedyotis-Oldenlandia complex</taxon>
        <taxon>Oldenlandia</taxon>
    </lineage>
</organism>
<protein>
    <submittedName>
        <fullName evidence="9">OLC1v1018678C2</fullName>
    </submittedName>
</protein>
<evidence type="ECO:0000256" key="4">
    <source>
        <dbReference type="ARBA" id="ARBA00023242"/>
    </source>
</evidence>
<dbReference type="PANTHER" id="PTHR12549">
    <property type="entry name" value="JMJC DOMAIN-CONTAINING HISTONE DEMETHYLATION PROTEIN"/>
    <property type="match status" value="1"/>
</dbReference>
<feature type="compositionally biased region" description="Basic and acidic residues" evidence="6">
    <location>
        <begin position="346"/>
        <end position="355"/>
    </location>
</feature>
<dbReference type="EMBL" id="OX459126">
    <property type="protein sequence ID" value="CAI9117308.1"/>
    <property type="molecule type" value="Genomic_DNA"/>
</dbReference>
<feature type="compositionally biased region" description="Basic and acidic residues" evidence="6">
    <location>
        <begin position="366"/>
        <end position="396"/>
    </location>
</feature>
<dbReference type="FunFam" id="2.60.120.650:FF:000033">
    <property type="entry name" value="Transcription factor jumonji (JmjC) domain-containing protein"/>
    <property type="match status" value="1"/>
</dbReference>
<feature type="compositionally biased region" description="Basic residues" evidence="6">
    <location>
        <begin position="157"/>
        <end position="167"/>
    </location>
</feature>
<dbReference type="SUPFAM" id="SSF51197">
    <property type="entry name" value="Clavaminate synthase-like"/>
    <property type="match status" value="1"/>
</dbReference>
<dbReference type="Pfam" id="PF02373">
    <property type="entry name" value="JmjC"/>
    <property type="match status" value="1"/>
</dbReference>
<evidence type="ECO:0000256" key="2">
    <source>
        <dbReference type="ARBA" id="ARBA00006801"/>
    </source>
</evidence>
<sequence>MKSVEEEGKMKKKRGRPKKSEVKEKATQQAPVVGKKRRGRPRLNSKEEVKEVENENLTQPKPTGGKKRRGRPRLNSKEEVKEVENETLTQPKPAGGKKRRGGPRLNSKEEEKGEENENLAQPEPAGGKKRRGRPRLNSKEEEKGEENETLTQPKPAGGKKRRGRPRLNSKEEGKDENEKVTQPKLAAGKEERGRPRLSSKEVGKEENEKVTQPKLAGEKRRRGRPRLIYTEEGKEEDNEKVTQPKPAGEKKKRGRPRLKYKEEETVEIENPEVESDLNNASRDGELAREVEEMAKAKDLSLDCMGGVEGAVEENAQSTVKDEEVNLRKRKRCQEVGNEASCCESEVIERDVGSESKKKRRGRKPSKSLEKHDKEEDRFKESAGESKVNKDISENKTKKTRGRKPSKGFGEQHENDGVDGEFFYGKEREQEEGEVQDRKNCSSRTLRKKAVKKEEAIQRKRLASKNGNSLSNCHQCHRNDKGRVVWCTKCKTKKYCVPCMERWYPHIPEEYFAESCPFCRKNCNCKSCLRVDPSIKDEQLKLEYTASEKVEYAKYLLGVLLPFMKQFNAEQMMEKQMETKLRALPISEITIERSECEANERIFCNNCKTSIVDYHRSCPYCSYDLCLTCCREIRVGCLQGSDKGKVPEFRDPGFKYLHGMEKCKSSFGNPGTPRRASSKAGTEKPCNEDGNNPEDHVKLACDWKCNEDGSISCPPPELGGCGKGTLELRCTFEENYVSELVKRAEALANKHKVEDANEISQQCCSCPKSLKEPSSSSCNLRKAASRRGSDDNFLYCPKAVEIQPKDLKHFQWHWMKGEPVIVRDVLETTFGLSWEPMVMWRACRETGQKRNVNHPLLLDVTALNCLDWCEVDINLHQFFDGYRKGRFDQQGWPQILKLKDWPPSSLFGERLPCHNAEFIKSLPFKVYTHPHKGYLNLAAKLPKKSLKPDLGPKTYIAYGVTQELGRGDSVTKLHCDLSDAVNVLTHTEPVVLTPENLSNIEELKLKHAAQDEKELIRAGKTSNSLVEVPTKAKDKSNGIDEIKDVGGSDLVDKGYDKGLENGARQGKPGEIDENNGDDSFDDEISDLDVMSYLPGTRGSIKSSRVKSADVIEAQNNQRSDHSTDGIRDIGNGESSTAMEVDRTPNAQPVDRDFPCKSEINATGKLEQQIKSEEIVEGFADLDSGALWDIWRREDVPKLEQYLMKHHKEFRHIYCQPLTQVVHPIHDQSMYLTMEHKRRLKEEFGVEPWTFVQRLGDAVFIPAGCPHQVRNLKSCIKVALDFVSPENVGQCIRLSEEFRVLPQNHKAKEDKLEVKKMTFHTMKKAVERLESRSLDISSNEEVYSGYVIESTETKYFCEYYLQVHLLTRYFIYIYDDSQVKVDDSEI</sequence>
<evidence type="ECO:0000259" key="8">
    <source>
        <dbReference type="PROSITE" id="PS51184"/>
    </source>
</evidence>
<reference evidence="9" key="1">
    <citation type="submission" date="2023-03" db="EMBL/GenBank/DDBJ databases">
        <authorList>
            <person name="Julca I."/>
        </authorList>
    </citation>
    <scope>NUCLEOTIDE SEQUENCE</scope>
</reference>
<feature type="compositionally biased region" description="Basic and acidic residues" evidence="6">
    <location>
        <begin position="680"/>
        <end position="690"/>
    </location>
</feature>
<dbReference type="Proteomes" id="UP001161247">
    <property type="component" value="Chromosome 9"/>
</dbReference>
<dbReference type="PROSITE" id="PS50089">
    <property type="entry name" value="ZF_RING_2"/>
    <property type="match status" value="1"/>
</dbReference>
<feature type="compositionally biased region" description="Basic and acidic residues" evidence="6">
    <location>
        <begin position="44"/>
        <end position="53"/>
    </location>
</feature>
<keyword evidence="10" id="KW-1185">Reference proteome</keyword>
<dbReference type="GO" id="GO:0031490">
    <property type="term" value="F:chromatin DNA binding"/>
    <property type="evidence" value="ECO:0007669"/>
    <property type="project" value="TreeGrafter"/>
</dbReference>
<dbReference type="Gene3D" id="2.60.120.650">
    <property type="entry name" value="Cupin"/>
    <property type="match status" value="2"/>
</dbReference>
<evidence type="ECO:0000313" key="10">
    <source>
        <dbReference type="Proteomes" id="UP001161247"/>
    </source>
</evidence>
<dbReference type="SMART" id="SM00558">
    <property type="entry name" value="JmjC"/>
    <property type="match status" value="1"/>
</dbReference>
<feature type="compositionally biased region" description="Basic residues" evidence="6">
    <location>
        <begin position="356"/>
        <end position="365"/>
    </location>
</feature>
<dbReference type="GO" id="GO:0006357">
    <property type="term" value="P:regulation of transcription by RNA polymerase II"/>
    <property type="evidence" value="ECO:0007669"/>
    <property type="project" value="TreeGrafter"/>
</dbReference>
<dbReference type="GO" id="GO:0008270">
    <property type="term" value="F:zinc ion binding"/>
    <property type="evidence" value="ECO:0007669"/>
    <property type="project" value="UniProtKB-KW"/>
</dbReference>
<feature type="region of interest" description="Disordered" evidence="6">
    <location>
        <begin position="314"/>
        <end position="455"/>
    </location>
</feature>
<dbReference type="InterPro" id="IPR001841">
    <property type="entry name" value="Znf_RING"/>
</dbReference>
<feature type="region of interest" description="Disordered" evidence="6">
    <location>
        <begin position="1"/>
        <end position="269"/>
    </location>
</feature>
<feature type="compositionally biased region" description="Basic residues" evidence="6">
    <location>
        <begin position="34"/>
        <end position="43"/>
    </location>
</feature>
<feature type="compositionally biased region" description="Basic residues" evidence="6">
    <location>
        <begin position="127"/>
        <end position="136"/>
    </location>
</feature>
<feature type="region of interest" description="Disordered" evidence="6">
    <location>
        <begin position="1049"/>
        <end position="1082"/>
    </location>
</feature>